<dbReference type="SMART" id="SM00046">
    <property type="entry name" value="DAGKc"/>
    <property type="match status" value="1"/>
</dbReference>
<protein>
    <submittedName>
        <fullName evidence="3">Ceramide kinase-like protein</fullName>
    </submittedName>
</protein>
<dbReference type="PANTHER" id="PTHR12358:SF111">
    <property type="entry name" value="CERAMIDE KINASE, ISOFORM A"/>
    <property type="match status" value="1"/>
</dbReference>
<reference evidence="3" key="2">
    <citation type="journal article" date="2021" name="World Allergy Organ. J.">
        <title>Chromosome-level assembly of Dermatophagoides farinae genome and transcriptome reveals two novel allergens Der f 37 and Der f 39.</title>
        <authorList>
            <person name="Chen J."/>
            <person name="Cai Z."/>
            <person name="Fan D."/>
            <person name="Hu J."/>
            <person name="Hou Y."/>
            <person name="He Y."/>
            <person name="Zhang Z."/>
            <person name="Zhao Z."/>
            <person name="Gao P."/>
            <person name="Hu W."/>
            <person name="Sun J."/>
            <person name="Li J."/>
            <person name="Ji K."/>
        </authorList>
    </citation>
    <scope>NUCLEOTIDE SEQUENCE</scope>
    <source>
        <strain evidence="3">JKM2019</strain>
    </source>
</reference>
<dbReference type="PANTHER" id="PTHR12358">
    <property type="entry name" value="SPHINGOSINE KINASE"/>
    <property type="match status" value="1"/>
</dbReference>
<feature type="compositionally biased region" description="Low complexity" evidence="1">
    <location>
        <begin position="344"/>
        <end position="365"/>
    </location>
</feature>
<dbReference type="Gene3D" id="3.40.50.10330">
    <property type="entry name" value="Probable inorganic polyphosphate/atp-NAD kinase, domain 1"/>
    <property type="match status" value="1"/>
</dbReference>
<keyword evidence="3" id="KW-0418">Kinase</keyword>
<keyword evidence="3" id="KW-0808">Transferase</keyword>
<dbReference type="Pfam" id="PF19280">
    <property type="entry name" value="CERK_C"/>
    <property type="match status" value="1"/>
</dbReference>
<dbReference type="InterPro" id="IPR050187">
    <property type="entry name" value="Lipid_Phosphate_FormReg"/>
</dbReference>
<dbReference type="SUPFAM" id="SSF111331">
    <property type="entry name" value="NAD kinase/diacylglycerol kinase-like"/>
    <property type="match status" value="1"/>
</dbReference>
<dbReference type="EMBL" id="SDOV01000001">
    <property type="protein sequence ID" value="KAH7644720.1"/>
    <property type="molecule type" value="Genomic_DNA"/>
</dbReference>
<accession>A0A9D4P858</accession>
<name>A0A9D4P858_DERFA</name>
<evidence type="ECO:0000313" key="3">
    <source>
        <dbReference type="EMBL" id="KAH7644720.1"/>
    </source>
</evidence>
<gene>
    <name evidence="3" type="ORF">HUG17_0258</name>
</gene>
<dbReference type="GO" id="GO:0006672">
    <property type="term" value="P:ceramide metabolic process"/>
    <property type="evidence" value="ECO:0007669"/>
    <property type="project" value="TreeGrafter"/>
</dbReference>
<dbReference type="Gene3D" id="2.60.200.40">
    <property type="match status" value="1"/>
</dbReference>
<sequence length="841" mass="95327">MSSSSILYGFRKTSNSYTVNKVKSSSPTSTNSKVMISDISESDDYDDNNNDHHIKHRSIMMNVKTTMLTIPSQQEQKSSSSNDDIGYKVKEKSVILQDNDQIMKKKKLSLSSKSSSSSIPLSITSKYNSAFEPDNLDDDHIVDDERKNEFKITKQNRLKQNSFPIVGTITAPVQLMVSKLQPKTENCFVSLYVNNKRCLVMYNREYLAFEPELTTTKTLLANNNDRVTIKLSDMMAVWICSCRIRRHKQRSHRSSIPLSCNCIENEFKLQTQSSLSSSSITTSSTMVTKNRHESMINPSKKQPPFMVRIYYTIYDLPSRNKNGGFRLELLTLSTHDDDQHRQRQSSSSSASASMTIQSISSNNNNNDDDDDDIAIHRETQLLTEIAYSIRTKLESFDRPKRLLLFINPYGGNKKGIQIFENKIKPILNISCIRSNVIITEHANQAKEILLAETTDLNDYDGIICIGGDGMFGEVLNGVLIRTQRENQINYGNIDAMLKKPALKLGIVPAGSTDAVVYATCGHKDPIHSIISIVLGRTINIDVGAVHNRDEEQLIRYTASFMGYGFFGDTIRESERIRWMGTKRYDWAGVKKFLKHRLYSGEIKICLEPNDGSPKDYNPCGINCSTCQQAGIKSRETLSADDSPACISIRGRFLAINSAIVSGRCHMSKYGMSPMAHVGNGCADLILVSKCSRFQYLRYLFSVAFHTKSPFEFDFIDSYRVREFEFNPIVEPTHKRKGYMFEKSIDCDFFDTFEECDYGYESAINDEINIDRVSKNSYKSNIQRQKQSNRKKRCILSSSVWNCDGEIVNDPAIHVKIHCQLIELYAPGFDVGRLLANGNIRQ</sequence>
<dbReference type="GO" id="GO:0016020">
    <property type="term" value="C:membrane"/>
    <property type="evidence" value="ECO:0007669"/>
    <property type="project" value="GOC"/>
</dbReference>
<feature type="domain" description="DAGKc" evidence="2">
    <location>
        <begin position="397"/>
        <end position="549"/>
    </location>
</feature>
<dbReference type="InterPro" id="IPR016064">
    <property type="entry name" value="NAD/diacylglycerol_kinase_sf"/>
</dbReference>
<organism evidence="3">
    <name type="scientific">Dermatophagoides farinae</name>
    <name type="common">American house dust mite</name>
    <dbReference type="NCBI Taxonomy" id="6954"/>
    <lineage>
        <taxon>Eukaryota</taxon>
        <taxon>Metazoa</taxon>
        <taxon>Ecdysozoa</taxon>
        <taxon>Arthropoda</taxon>
        <taxon>Chelicerata</taxon>
        <taxon>Arachnida</taxon>
        <taxon>Acari</taxon>
        <taxon>Acariformes</taxon>
        <taxon>Sarcoptiformes</taxon>
        <taxon>Astigmata</taxon>
        <taxon>Psoroptidia</taxon>
        <taxon>Analgoidea</taxon>
        <taxon>Pyroglyphidae</taxon>
        <taxon>Dermatophagoidinae</taxon>
        <taxon>Dermatophagoides</taxon>
    </lineage>
</organism>
<dbReference type="Proteomes" id="UP000828236">
    <property type="component" value="Unassembled WGS sequence"/>
</dbReference>
<proteinExistence type="predicted"/>
<reference evidence="3" key="1">
    <citation type="submission" date="2020-06" db="EMBL/GenBank/DDBJ databases">
        <authorList>
            <person name="Ji K."/>
            <person name="Li J."/>
        </authorList>
    </citation>
    <scope>NUCLEOTIDE SEQUENCE</scope>
    <source>
        <strain evidence="3">JKM2019</strain>
        <tissue evidence="3">Whole body</tissue>
    </source>
</reference>
<feature type="region of interest" description="Disordered" evidence="1">
    <location>
        <begin position="336"/>
        <end position="371"/>
    </location>
</feature>
<dbReference type="InterPro" id="IPR001206">
    <property type="entry name" value="Diacylglycerol_kinase_cat_dom"/>
</dbReference>
<comment type="caution">
    <text evidence="3">The sequence shown here is derived from an EMBL/GenBank/DDBJ whole genome shotgun (WGS) entry which is preliminary data.</text>
</comment>
<dbReference type="Pfam" id="PF00781">
    <property type="entry name" value="DAGK_cat"/>
    <property type="match status" value="1"/>
</dbReference>
<dbReference type="AlphaFoldDB" id="A0A9D4P858"/>
<dbReference type="InterPro" id="IPR017438">
    <property type="entry name" value="ATP-NAD_kinase_N"/>
</dbReference>
<dbReference type="PROSITE" id="PS50146">
    <property type="entry name" value="DAGK"/>
    <property type="match status" value="1"/>
</dbReference>
<feature type="region of interest" description="Disordered" evidence="1">
    <location>
        <begin position="278"/>
        <end position="300"/>
    </location>
</feature>
<evidence type="ECO:0000259" key="2">
    <source>
        <dbReference type="PROSITE" id="PS50146"/>
    </source>
</evidence>
<evidence type="ECO:0000256" key="1">
    <source>
        <dbReference type="SAM" id="MobiDB-lite"/>
    </source>
</evidence>
<dbReference type="InterPro" id="IPR045363">
    <property type="entry name" value="CERK_C"/>
</dbReference>
<dbReference type="GO" id="GO:0001729">
    <property type="term" value="F:ceramide kinase activity"/>
    <property type="evidence" value="ECO:0007669"/>
    <property type="project" value="TreeGrafter"/>
</dbReference>